<evidence type="ECO:0000313" key="1">
    <source>
        <dbReference type="EMBL" id="QEG09352.1"/>
    </source>
</evidence>
<name>A0A5B9NA35_9CAUD</name>
<protein>
    <submittedName>
        <fullName evidence="1">Uncharacterized protein</fullName>
    </submittedName>
</protein>
<reference evidence="2" key="1">
    <citation type="submission" date="2019-06" db="EMBL/GenBank/DDBJ databases">
        <title>Complete Genome Sequence of Xanthomonas spp. Siphophage Samson.</title>
        <authorList>
            <person name="Clark S."/>
            <person name="Le T."/>
            <person name="Moreland R."/>
            <person name="Gonzalez C.F."/>
            <person name="Liu M."/>
            <person name="Ramsey J."/>
        </authorList>
    </citation>
    <scope>NUCLEOTIDE SEQUENCE [LARGE SCALE GENOMIC DNA]</scope>
</reference>
<evidence type="ECO:0000313" key="2">
    <source>
        <dbReference type="Proteomes" id="UP000323235"/>
    </source>
</evidence>
<sequence>MLAPFKVAGHRAAAFRHCSAGRVACQQNFVLPARILSGIVSFILPTLNRKHGANMAEITKLRDETRELLLNRPASLAVGTIAEAMGVSKSWLNAFARGDIENPGVVTIETLNVYLKKFAKKAN</sequence>
<proteinExistence type="predicted"/>
<gene>
    <name evidence="1" type="ORF">Samson_037</name>
</gene>
<dbReference type="EMBL" id="MN062187">
    <property type="protein sequence ID" value="QEG09352.1"/>
    <property type="molecule type" value="Genomic_DNA"/>
</dbReference>
<keyword evidence="2" id="KW-1185">Reference proteome</keyword>
<accession>A0A5B9NA35</accession>
<dbReference type="Proteomes" id="UP000323235">
    <property type="component" value="Segment"/>
</dbReference>
<organism evidence="1 2">
    <name type="scientific">Xanthomonas phage Samson</name>
    <dbReference type="NCBI Taxonomy" id="2596676"/>
    <lineage>
        <taxon>Viruses</taxon>
        <taxon>Duplodnaviria</taxon>
        <taxon>Heunggongvirae</taxon>
        <taxon>Uroviricota</taxon>
        <taxon>Caudoviricetes</taxon>
        <taxon>Jondennisvirinae</taxon>
        <taxon>Septimatrevirus</taxon>
        <taxon>Septimatrevirus samson</taxon>
    </lineage>
</organism>